<dbReference type="Proteomes" id="UP000235114">
    <property type="component" value="Unassembled WGS sequence"/>
</dbReference>
<gene>
    <name evidence="1" type="ORF">CU635_04840</name>
    <name evidence="2" type="ORF">CVD25_00145</name>
</gene>
<dbReference type="AlphaFoldDB" id="A0A2N5GQG4"/>
<reference evidence="1 3" key="1">
    <citation type="submission" date="2017-11" db="EMBL/GenBank/DDBJ databases">
        <title>Comparitive Functional Genomics of Dry Heat Resistant strains isolated from the Viking Spacecraft.</title>
        <authorList>
            <person name="Seuylemezian A."/>
            <person name="Cooper K."/>
            <person name="Vaishampayan P."/>
        </authorList>
    </citation>
    <scope>NUCLEOTIDE SEQUENCE [LARGE SCALE GENOMIC DNA]</scope>
    <source>
        <strain evidence="1 3">M4.6</strain>
    </source>
</reference>
<name>A0A2N5GQG4_9BACI</name>
<keyword evidence="4" id="KW-1185">Reference proteome</keyword>
<proteinExistence type="predicted"/>
<sequence>MIFHEPLIIFLKINPLLHAKLQSRKPEKLFKRNTILGFKILTSFIFMNPALQSFINIYKASFKFHTKVHKRRNCVKNLTDMLDFFIFNGV</sequence>
<organism evidence="1 3">
    <name type="scientific">Bacillus canaveralius</name>
    <dbReference type="NCBI Taxonomy" id="1403243"/>
    <lineage>
        <taxon>Bacteria</taxon>
        <taxon>Bacillati</taxon>
        <taxon>Bacillota</taxon>
        <taxon>Bacilli</taxon>
        <taxon>Bacillales</taxon>
        <taxon>Bacillaceae</taxon>
        <taxon>Bacillus</taxon>
    </lineage>
</organism>
<comment type="caution">
    <text evidence="1">The sequence shown here is derived from an EMBL/GenBank/DDBJ whole genome shotgun (WGS) entry which is preliminary data.</text>
</comment>
<protein>
    <submittedName>
        <fullName evidence="1">Uncharacterized protein</fullName>
    </submittedName>
</protein>
<evidence type="ECO:0000313" key="4">
    <source>
        <dbReference type="Proteomes" id="UP000235114"/>
    </source>
</evidence>
<evidence type="ECO:0000313" key="2">
    <source>
        <dbReference type="EMBL" id="PLS00892.1"/>
    </source>
</evidence>
<evidence type="ECO:0000313" key="3">
    <source>
        <dbReference type="Proteomes" id="UP000234951"/>
    </source>
</evidence>
<reference evidence="2 4" key="2">
    <citation type="submission" date="2017-12" db="EMBL/GenBank/DDBJ databases">
        <title>Comparative Functional Genomics of Dry Heat Resistant strains isolated from the Viking Spacecraft.</title>
        <authorList>
            <person name="Seuylemezian A."/>
            <person name="Cooper K."/>
            <person name="Vaishampayan P."/>
        </authorList>
    </citation>
    <scope>NUCLEOTIDE SEQUENCE [LARGE SCALE GENOMIC DNA]</scope>
    <source>
        <strain evidence="2 4">ATCC 29669</strain>
    </source>
</reference>
<dbReference type="Proteomes" id="UP000234951">
    <property type="component" value="Unassembled WGS sequence"/>
</dbReference>
<accession>A0A2N5GQG4</accession>
<dbReference type="EMBL" id="PGVD01000001">
    <property type="protein sequence ID" value="PLS00892.1"/>
    <property type="molecule type" value="Genomic_DNA"/>
</dbReference>
<evidence type="ECO:0000313" key="1">
    <source>
        <dbReference type="EMBL" id="PLR85109.1"/>
    </source>
</evidence>
<dbReference type="EMBL" id="PGVA01000008">
    <property type="protein sequence ID" value="PLR85109.1"/>
    <property type="molecule type" value="Genomic_DNA"/>
</dbReference>